<evidence type="ECO:0000256" key="1">
    <source>
        <dbReference type="SAM" id="Phobius"/>
    </source>
</evidence>
<evidence type="ECO:0000313" key="3">
    <source>
        <dbReference type="Proteomes" id="UP000717328"/>
    </source>
</evidence>
<dbReference type="AlphaFoldDB" id="A0A9P7FMX8"/>
<dbReference type="Proteomes" id="UP000717328">
    <property type="component" value="Unassembled WGS sequence"/>
</dbReference>
<feature type="transmembrane region" description="Helical" evidence="1">
    <location>
        <begin position="36"/>
        <end position="55"/>
    </location>
</feature>
<dbReference type="EMBL" id="JABCKI010006242">
    <property type="protein sequence ID" value="KAG5634884.1"/>
    <property type="molecule type" value="Genomic_DNA"/>
</dbReference>
<name>A0A9P7FMX8_9AGAR</name>
<proteinExistence type="predicted"/>
<keyword evidence="1" id="KW-0472">Membrane</keyword>
<evidence type="ECO:0000313" key="2">
    <source>
        <dbReference type="EMBL" id="KAG5634884.1"/>
    </source>
</evidence>
<feature type="transmembrane region" description="Helical" evidence="1">
    <location>
        <begin position="75"/>
        <end position="101"/>
    </location>
</feature>
<sequence>MPHPRISFHALREIQATLRRLQTEDPALSQTHTFHFLAPLLAFTCIFALGVVIPRHPQLKNRAADLVDNGTVAQIAQALSIVVAGVVAGLLVLRVVICVFARLGMAFCEMDLDELDPRRPGDEAFNITPANILMSGIFNGDG</sequence>
<keyword evidence="1" id="KW-1133">Transmembrane helix</keyword>
<reference evidence="2" key="1">
    <citation type="submission" date="2021-02" db="EMBL/GenBank/DDBJ databases">
        <authorList>
            <person name="Nieuwenhuis M."/>
            <person name="Van De Peppel L.J.J."/>
        </authorList>
    </citation>
    <scope>NUCLEOTIDE SEQUENCE</scope>
    <source>
        <strain evidence="2">D49</strain>
    </source>
</reference>
<reference evidence="2" key="2">
    <citation type="submission" date="2021-10" db="EMBL/GenBank/DDBJ databases">
        <title>Phylogenomics reveals ancestral predisposition of the termite-cultivated fungus Termitomyces towards a domesticated lifestyle.</title>
        <authorList>
            <person name="Auxier B."/>
            <person name="Grum-Grzhimaylo A."/>
            <person name="Cardenas M.E."/>
            <person name="Lodge J.D."/>
            <person name="Laessoe T."/>
            <person name="Pedersen O."/>
            <person name="Smith M.E."/>
            <person name="Kuyper T.W."/>
            <person name="Franco-Molano E.A."/>
            <person name="Baroni T.J."/>
            <person name="Aanen D.K."/>
        </authorList>
    </citation>
    <scope>NUCLEOTIDE SEQUENCE</scope>
    <source>
        <strain evidence="2">D49</strain>
    </source>
</reference>
<keyword evidence="1" id="KW-0812">Transmembrane</keyword>
<gene>
    <name evidence="2" type="ORF">H0H81_000414</name>
</gene>
<comment type="caution">
    <text evidence="2">The sequence shown here is derived from an EMBL/GenBank/DDBJ whole genome shotgun (WGS) entry which is preliminary data.</text>
</comment>
<dbReference type="OrthoDB" id="3044185at2759"/>
<accession>A0A9P7FMX8</accession>
<protein>
    <submittedName>
        <fullName evidence="2">Uncharacterized protein</fullName>
    </submittedName>
</protein>
<organism evidence="2 3">
    <name type="scientific">Sphagnurus paluster</name>
    <dbReference type="NCBI Taxonomy" id="117069"/>
    <lineage>
        <taxon>Eukaryota</taxon>
        <taxon>Fungi</taxon>
        <taxon>Dikarya</taxon>
        <taxon>Basidiomycota</taxon>
        <taxon>Agaricomycotina</taxon>
        <taxon>Agaricomycetes</taxon>
        <taxon>Agaricomycetidae</taxon>
        <taxon>Agaricales</taxon>
        <taxon>Tricholomatineae</taxon>
        <taxon>Lyophyllaceae</taxon>
        <taxon>Sphagnurus</taxon>
    </lineage>
</organism>
<keyword evidence="3" id="KW-1185">Reference proteome</keyword>